<dbReference type="GO" id="GO:0004672">
    <property type="term" value="F:protein kinase activity"/>
    <property type="evidence" value="ECO:0007669"/>
    <property type="project" value="TreeGrafter"/>
</dbReference>
<sequence length="136" mass="14769">MMNINLGKPDIKWLRNGVEIKSSEDFRYENAGAVYKLVIAEVFPEDSGTYMVFASTAAGKAISACTVQVTDEDSKAPIITSFPQSANVEEGNSIKLLCSVSSQDGVKGFILGCIRTLTPSFLKIRPELCLVECLRA</sequence>
<evidence type="ECO:0000313" key="3">
    <source>
        <dbReference type="Proteomes" id="UP000030746"/>
    </source>
</evidence>
<dbReference type="EMBL" id="KB202199">
    <property type="protein sequence ID" value="ESO91803.1"/>
    <property type="molecule type" value="Genomic_DNA"/>
</dbReference>
<dbReference type="HOGENOM" id="CLU_1877764_0_0_1"/>
<dbReference type="Pfam" id="PF07679">
    <property type="entry name" value="I-set"/>
    <property type="match status" value="1"/>
</dbReference>
<dbReference type="InterPro" id="IPR013098">
    <property type="entry name" value="Ig_I-set"/>
</dbReference>
<dbReference type="AlphaFoldDB" id="V3ZKF0"/>
<dbReference type="PANTHER" id="PTHR47633">
    <property type="entry name" value="IMMUNOGLOBULIN"/>
    <property type="match status" value="1"/>
</dbReference>
<feature type="domain" description="Immunoglobulin I-set" evidence="1">
    <location>
        <begin position="8"/>
        <end position="69"/>
    </location>
</feature>
<gene>
    <name evidence="2" type="ORF">LOTGIDRAFT_163163</name>
</gene>
<dbReference type="GeneID" id="20239279"/>
<dbReference type="SUPFAM" id="SSF48726">
    <property type="entry name" value="Immunoglobulin"/>
    <property type="match status" value="1"/>
</dbReference>
<dbReference type="CTD" id="20239279"/>
<dbReference type="Gene3D" id="2.60.40.10">
    <property type="entry name" value="Immunoglobulins"/>
    <property type="match status" value="1"/>
</dbReference>
<accession>V3ZKF0</accession>
<organism evidence="2 3">
    <name type="scientific">Lottia gigantea</name>
    <name type="common">Giant owl limpet</name>
    <dbReference type="NCBI Taxonomy" id="225164"/>
    <lineage>
        <taxon>Eukaryota</taxon>
        <taxon>Metazoa</taxon>
        <taxon>Spiralia</taxon>
        <taxon>Lophotrochozoa</taxon>
        <taxon>Mollusca</taxon>
        <taxon>Gastropoda</taxon>
        <taxon>Patellogastropoda</taxon>
        <taxon>Lottioidea</taxon>
        <taxon>Lottiidae</taxon>
        <taxon>Lottia</taxon>
    </lineage>
</organism>
<keyword evidence="3" id="KW-1185">Reference proteome</keyword>
<dbReference type="KEGG" id="lgi:LOTGIDRAFT_163163"/>
<proteinExistence type="predicted"/>
<evidence type="ECO:0000313" key="2">
    <source>
        <dbReference type="EMBL" id="ESO91803.1"/>
    </source>
</evidence>
<dbReference type="Proteomes" id="UP000030746">
    <property type="component" value="Unassembled WGS sequence"/>
</dbReference>
<protein>
    <recommendedName>
        <fullName evidence="1">Immunoglobulin I-set domain-containing protein</fullName>
    </recommendedName>
</protein>
<name>V3ZKF0_LOTGI</name>
<dbReference type="RefSeq" id="XP_009057474.1">
    <property type="nucleotide sequence ID" value="XM_009059226.1"/>
</dbReference>
<reference evidence="2 3" key="1">
    <citation type="journal article" date="2013" name="Nature">
        <title>Insights into bilaterian evolution from three spiralian genomes.</title>
        <authorList>
            <person name="Simakov O."/>
            <person name="Marletaz F."/>
            <person name="Cho S.J."/>
            <person name="Edsinger-Gonzales E."/>
            <person name="Havlak P."/>
            <person name="Hellsten U."/>
            <person name="Kuo D.H."/>
            <person name="Larsson T."/>
            <person name="Lv J."/>
            <person name="Arendt D."/>
            <person name="Savage R."/>
            <person name="Osoegawa K."/>
            <person name="de Jong P."/>
            <person name="Grimwood J."/>
            <person name="Chapman J.A."/>
            <person name="Shapiro H."/>
            <person name="Aerts A."/>
            <person name="Otillar R.P."/>
            <person name="Terry A.Y."/>
            <person name="Boore J.L."/>
            <person name="Grigoriev I.V."/>
            <person name="Lindberg D.R."/>
            <person name="Seaver E.C."/>
            <person name="Weisblat D.A."/>
            <person name="Putnam N.H."/>
            <person name="Rokhsar D.S."/>
        </authorList>
    </citation>
    <scope>NUCLEOTIDE SEQUENCE [LARGE SCALE GENOMIC DNA]</scope>
</reference>
<dbReference type="OrthoDB" id="504170at2759"/>
<dbReference type="STRING" id="225164.V3ZKF0"/>
<dbReference type="InterPro" id="IPR036179">
    <property type="entry name" value="Ig-like_dom_sf"/>
</dbReference>
<dbReference type="PANTHER" id="PTHR47633:SF7">
    <property type="entry name" value="TITIN HOMOLOG"/>
    <property type="match status" value="1"/>
</dbReference>
<evidence type="ECO:0000259" key="1">
    <source>
        <dbReference type="Pfam" id="PF07679"/>
    </source>
</evidence>
<dbReference type="InterPro" id="IPR013783">
    <property type="entry name" value="Ig-like_fold"/>
</dbReference>